<comment type="catalytic activity">
    <reaction evidence="1 10">
        <text>Transfers a segment of a (1-&gt;4)-alpha-D-glucan to a new position in an acceptor, which may be glucose or a (1-&gt;4)-alpha-D-glucan.</text>
        <dbReference type="EC" id="2.4.1.25"/>
    </reaction>
</comment>
<proteinExistence type="inferred from homology"/>
<reference evidence="11" key="2">
    <citation type="submission" date="2020-09" db="EMBL/GenBank/DDBJ databases">
        <authorList>
            <person name="Sun Q."/>
            <person name="Zhou Y."/>
        </authorList>
    </citation>
    <scope>NUCLEOTIDE SEQUENCE</scope>
    <source>
        <strain evidence="11">CGMCC 1.15095</strain>
    </source>
</reference>
<evidence type="ECO:0000256" key="10">
    <source>
        <dbReference type="RuleBase" id="RU361207"/>
    </source>
</evidence>
<keyword evidence="5 10" id="KW-0328">Glycosyltransferase</keyword>
<dbReference type="Gene3D" id="3.20.20.80">
    <property type="entry name" value="Glycosidases"/>
    <property type="match status" value="1"/>
</dbReference>
<reference evidence="11" key="1">
    <citation type="journal article" date="2014" name="Int. J. Syst. Evol. Microbiol.">
        <title>Complete genome sequence of Corynebacterium casei LMG S-19264T (=DSM 44701T), isolated from a smear-ripened cheese.</title>
        <authorList>
            <consortium name="US DOE Joint Genome Institute (JGI-PGF)"/>
            <person name="Walter F."/>
            <person name="Albersmeier A."/>
            <person name="Kalinowski J."/>
            <person name="Ruckert C."/>
        </authorList>
    </citation>
    <scope>NUCLEOTIDE SEQUENCE</scope>
    <source>
        <strain evidence="11">CGMCC 1.15095</strain>
    </source>
</reference>
<dbReference type="RefSeq" id="WP_188767660.1">
    <property type="nucleotide sequence ID" value="NZ_BMHK01000002.1"/>
</dbReference>
<evidence type="ECO:0000256" key="2">
    <source>
        <dbReference type="ARBA" id="ARBA00005684"/>
    </source>
</evidence>
<evidence type="ECO:0000256" key="7">
    <source>
        <dbReference type="ARBA" id="ARBA00023277"/>
    </source>
</evidence>
<name>A0A916TPR3_9SPHN</name>
<dbReference type="InterPro" id="IPR017853">
    <property type="entry name" value="GH"/>
</dbReference>
<dbReference type="NCBIfam" id="TIGR00217">
    <property type="entry name" value="malQ"/>
    <property type="match status" value="1"/>
</dbReference>
<dbReference type="AlphaFoldDB" id="A0A916TPR3"/>
<dbReference type="InterPro" id="IPR003385">
    <property type="entry name" value="Glyco_hydro_77"/>
</dbReference>
<dbReference type="SUPFAM" id="SSF51445">
    <property type="entry name" value="(Trans)glycosidases"/>
    <property type="match status" value="1"/>
</dbReference>
<sequence>MRLHELAEAAGLAIDWVDARHQPHRVSDESLGRILEALGYPAGSEMDVTRSLARLAEEKHAPPAFLSVDAGAALDLPPALAAAGRVHLVAEDGTERSLAVEDPTMQLVSEPGYYTLHAGPHEIALAVAPPTCLPIEAVSRKRMWGPAVQIPALRDSRGRAFGNLGHLARTAERFAREGANAIAISPVHALYPGAGDRYSPYGPSSRQFFNTALADPELLGLASLPAAPEPALIDWAAAVPAQSRALVQAFRGLDRRKRDGIDAWASARGEALRRHALFDALYVHFAGQGARAWQDWPAAFHDPAGPAARAFSEENAEAVDFQIFAQWLARQGLERVQSRARAAGMALGTIADLAVGVEGGGSDSWSMGDTLLKGLSIGAPPDPLGPDGQDWGLTTFSPRGLRESAFRPWLEMVRTALGSCGGLRIDHAFGLRRLWVIPQGASAIEGAYLAYPFDDLLRLLALESHRERALVIAEDLGTMPSGFREAISHRAILGMGVLWFERHYDGRFRAPDEYAVTSIAMTGTHDTPTVAGWWRGRDIDWGWRLGRASDTGSRQADEDAREHERDRLWSAIGHDQPRPAPDETPPVVDAAIAHVAASDSPLAIVPLEDLLGLEEQPNLPGTIREHPNWRRRLPRPLGDMLDEPRVAGRLAELNAARSR</sequence>
<dbReference type="EC" id="2.4.1.25" evidence="3 10"/>
<dbReference type="GO" id="GO:0005975">
    <property type="term" value="P:carbohydrate metabolic process"/>
    <property type="evidence" value="ECO:0007669"/>
    <property type="project" value="InterPro"/>
</dbReference>
<dbReference type="PANTHER" id="PTHR32438:SF5">
    <property type="entry name" value="4-ALPHA-GLUCANOTRANSFERASE DPE1, CHLOROPLASTIC_AMYLOPLASTIC"/>
    <property type="match status" value="1"/>
</dbReference>
<organism evidence="11 12">
    <name type="scientific">Novosphingobium endophyticum</name>
    <dbReference type="NCBI Taxonomy" id="1955250"/>
    <lineage>
        <taxon>Bacteria</taxon>
        <taxon>Pseudomonadati</taxon>
        <taxon>Pseudomonadota</taxon>
        <taxon>Alphaproteobacteria</taxon>
        <taxon>Sphingomonadales</taxon>
        <taxon>Sphingomonadaceae</taxon>
        <taxon>Novosphingobium</taxon>
    </lineage>
</organism>
<dbReference type="GO" id="GO:0004134">
    <property type="term" value="F:4-alpha-glucanotransferase activity"/>
    <property type="evidence" value="ECO:0007669"/>
    <property type="project" value="UniProtKB-EC"/>
</dbReference>
<dbReference type="PANTHER" id="PTHR32438">
    <property type="entry name" value="4-ALPHA-GLUCANOTRANSFERASE DPE1, CHLOROPLASTIC/AMYLOPLASTIC"/>
    <property type="match status" value="1"/>
</dbReference>
<evidence type="ECO:0000313" key="12">
    <source>
        <dbReference type="Proteomes" id="UP000608154"/>
    </source>
</evidence>
<evidence type="ECO:0000256" key="9">
    <source>
        <dbReference type="ARBA" id="ARBA00031501"/>
    </source>
</evidence>
<accession>A0A916TPR3</accession>
<evidence type="ECO:0000256" key="5">
    <source>
        <dbReference type="ARBA" id="ARBA00022676"/>
    </source>
</evidence>
<dbReference type="Proteomes" id="UP000608154">
    <property type="component" value="Unassembled WGS sequence"/>
</dbReference>
<dbReference type="EMBL" id="BMHK01000002">
    <property type="protein sequence ID" value="GGB88348.1"/>
    <property type="molecule type" value="Genomic_DNA"/>
</dbReference>
<keyword evidence="7 10" id="KW-0119">Carbohydrate metabolism</keyword>
<keyword evidence="6 10" id="KW-0808">Transferase</keyword>
<evidence type="ECO:0000256" key="8">
    <source>
        <dbReference type="ARBA" id="ARBA00031423"/>
    </source>
</evidence>
<evidence type="ECO:0000256" key="6">
    <source>
        <dbReference type="ARBA" id="ARBA00022679"/>
    </source>
</evidence>
<comment type="similarity">
    <text evidence="2 10">Belongs to the disproportionating enzyme family.</text>
</comment>
<gene>
    <name evidence="11" type="ORF">GCM10011494_03320</name>
</gene>
<dbReference type="Pfam" id="PF02446">
    <property type="entry name" value="Glyco_hydro_77"/>
    <property type="match status" value="1"/>
</dbReference>
<evidence type="ECO:0000313" key="11">
    <source>
        <dbReference type="EMBL" id="GGB88348.1"/>
    </source>
</evidence>
<evidence type="ECO:0000256" key="4">
    <source>
        <dbReference type="ARBA" id="ARBA00020295"/>
    </source>
</evidence>
<keyword evidence="12" id="KW-1185">Reference proteome</keyword>
<protein>
    <recommendedName>
        <fullName evidence="4 10">4-alpha-glucanotransferase</fullName>
        <ecNumber evidence="3 10">2.4.1.25</ecNumber>
    </recommendedName>
    <alternativeName>
        <fullName evidence="8 10">Amylomaltase</fullName>
    </alternativeName>
    <alternativeName>
        <fullName evidence="9 10">Disproportionating enzyme</fullName>
    </alternativeName>
</protein>
<evidence type="ECO:0000256" key="1">
    <source>
        <dbReference type="ARBA" id="ARBA00000439"/>
    </source>
</evidence>
<comment type="caution">
    <text evidence="11">The sequence shown here is derived from an EMBL/GenBank/DDBJ whole genome shotgun (WGS) entry which is preliminary data.</text>
</comment>
<evidence type="ECO:0000256" key="3">
    <source>
        <dbReference type="ARBA" id="ARBA00012560"/>
    </source>
</evidence>